<keyword evidence="1" id="KW-0805">Transcription regulation</keyword>
<evidence type="ECO:0000256" key="4">
    <source>
        <dbReference type="ARBA" id="ARBA00023242"/>
    </source>
</evidence>
<dbReference type="AlphaFoldDB" id="A0AAN7AI15"/>
<dbReference type="Gene3D" id="1.10.10.60">
    <property type="entry name" value="Homeodomain-like"/>
    <property type="match status" value="3"/>
</dbReference>
<dbReference type="Pfam" id="PF00249">
    <property type="entry name" value="Myb_DNA-binding"/>
    <property type="match status" value="1"/>
</dbReference>
<dbReference type="Pfam" id="PF13921">
    <property type="entry name" value="Myb_DNA-bind_6"/>
    <property type="match status" value="1"/>
</dbReference>
<reference evidence="8" key="2">
    <citation type="submission" date="2023-05" db="EMBL/GenBank/DDBJ databases">
        <authorList>
            <consortium name="Lawrence Berkeley National Laboratory"/>
            <person name="Steindorff A."/>
            <person name="Hensen N."/>
            <person name="Bonometti L."/>
            <person name="Westerberg I."/>
            <person name="Brannstrom I.O."/>
            <person name="Guillou S."/>
            <person name="Cros-Aarteil S."/>
            <person name="Calhoun S."/>
            <person name="Haridas S."/>
            <person name="Kuo A."/>
            <person name="Mondo S."/>
            <person name="Pangilinan J."/>
            <person name="Riley R."/>
            <person name="Labutti K."/>
            <person name="Andreopoulos B."/>
            <person name="Lipzen A."/>
            <person name="Chen C."/>
            <person name="Yanf M."/>
            <person name="Daum C."/>
            <person name="Ng V."/>
            <person name="Clum A."/>
            <person name="Ohm R."/>
            <person name="Martin F."/>
            <person name="Silar P."/>
            <person name="Natvig D."/>
            <person name="Lalanne C."/>
            <person name="Gautier V."/>
            <person name="Ament-Velasquez S.L."/>
            <person name="Kruys A."/>
            <person name="Hutchinson M.I."/>
            <person name="Powell A.J."/>
            <person name="Barry K."/>
            <person name="Miller A.N."/>
            <person name="Grigoriev I.V."/>
            <person name="Debuchy R."/>
            <person name="Gladieux P."/>
            <person name="Thoren M.H."/>
            <person name="Johannesson H."/>
        </authorList>
    </citation>
    <scope>NUCLEOTIDE SEQUENCE</scope>
    <source>
        <strain evidence="8">PSN309</strain>
    </source>
</reference>
<feature type="region of interest" description="Disordered" evidence="5">
    <location>
        <begin position="173"/>
        <end position="255"/>
    </location>
</feature>
<proteinExistence type="predicted"/>
<dbReference type="InterPro" id="IPR017930">
    <property type="entry name" value="Myb_dom"/>
</dbReference>
<sequence length="458" mass="50251">MGKDDKTKAQRGRKRWTEEEDAILHDEAMKQSSNGTVRDWHRIATKLPGRTNKDCRKRWVNKVCGGLKKGLWDPEEDQRLQAAVEKHGLRWPLIAAEVGFRSPDQCSKRWQYGLDPRLKHREWTSEEDQLLLQLVQERGREWKAIQHNHYPSRSRIDLKNRYTILMRRLSNSTAANAAEENPDPYHDDDDDDGSDSSSVASGSDDGATTATDGASTGTAPTSLSGSKTRKGHSKNSSISSEPTSAMVQQQHRQQQHNHLYGNTDWLGSAMYNAGLESGSIGQSHLHVDPVVQDATMGLGFTFDTHVAVTSALGQEILTSAWDDPFSATPTAGGLNHHAGHGKSIAGYHHQLDMASFGSSSMAAMGEDGDVDMGMQVTFNPEMLNSNMTGGSSSETSGEEGGPSQIRILGSGEQTEGAEEDEDLSKVVIAVEGCDKDTLDYLFNVTRPIKGRVKMEITM</sequence>
<evidence type="ECO:0000256" key="1">
    <source>
        <dbReference type="ARBA" id="ARBA00023015"/>
    </source>
</evidence>
<name>A0AAN7AI15_9PEZI</name>
<gene>
    <name evidence="8" type="ORF">QBC35DRAFT_386543</name>
</gene>
<dbReference type="GO" id="GO:0001006">
    <property type="term" value="F:RNA polymerase III type 3 promoter sequence-specific DNA binding"/>
    <property type="evidence" value="ECO:0007669"/>
    <property type="project" value="TreeGrafter"/>
</dbReference>
<feature type="domain" description="HTH myb-type" evidence="7">
    <location>
        <begin position="119"/>
        <end position="170"/>
    </location>
</feature>
<dbReference type="PROSITE" id="PS51294">
    <property type="entry name" value="HTH_MYB"/>
    <property type="match status" value="3"/>
</dbReference>
<dbReference type="EMBL" id="MU864416">
    <property type="protein sequence ID" value="KAK4186757.1"/>
    <property type="molecule type" value="Genomic_DNA"/>
</dbReference>
<feature type="compositionally biased region" description="Low complexity" evidence="5">
    <location>
        <begin position="195"/>
        <end position="219"/>
    </location>
</feature>
<dbReference type="PANTHER" id="PTHR46621:SF1">
    <property type="entry name" value="SNRNA-ACTIVATING PROTEIN COMPLEX SUBUNIT 4"/>
    <property type="match status" value="1"/>
</dbReference>
<evidence type="ECO:0000313" key="9">
    <source>
        <dbReference type="Proteomes" id="UP001302126"/>
    </source>
</evidence>
<feature type="region of interest" description="Disordered" evidence="5">
    <location>
        <begin position="1"/>
        <end position="28"/>
    </location>
</feature>
<dbReference type="GO" id="GO:0042795">
    <property type="term" value="P:snRNA transcription by RNA polymerase II"/>
    <property type="evidence" value="ECO:0007669"/>
    <property type="project" value="TreeGrafter"/>
</dbReference>
<feature type="domain" description="Myb-like" evidence="6">
    <location>
        <begin position="115"/>
        <end position="166"/>
    </location>
</feature>
<dbReference type="SUPFAM" id="SSF46689">
    <property type="entry name" value="Homeodomain-like"/>
    <property type="match status" value="2"/>
</dbReference>
<keyword evidence="2" id="KW-0238">DNA-binding</keyword>
<feature type="domain" description="HTH myb-type" evidence="7">
    <location>
        <begin position="67"/>
        <end position="118"/>
    </location>
</feature>
<evidence type="ECO:0000256" key="3">
    <source>
        <dbReference type="ARBA" id="ARBA00023163"/>
    </source>
</evidence>
<feature type="region of interest" description="Disordered" evidence="5">
    <location>
        <begin position="381"/>
        <end position="422"/>
    </location>
</feature>
<evidence type="ECO:0000256" key="2">
    <source>
        <dbReference type="ARBA" id="ARBA00023125"/>
    </source>
</evidence>
<dbReference type="Proteomes" id="UP001302126">
    <property type="component" value="Unassembled WGS sequence"/>
</dbReference>
<dbReference type="PANTHER" id="PTHR46621">
    <property type="entry name" value="SNRNA-ACTIVATING PROTEIN COMPLEX SUBUNIT 4"/>
    <property type="match status" value="1"/>
</dbReference>
<keyword evidence="3" id="KW-0804">Transcription</keyword>
<feature type="domain" description="Myb-like" evidence="6">
    <location>
        <begin position="8"/>
        <end position="63"/>
    </location>
</feature>
<dbReference type="GO" id="GO:0042796">
    <property type="term" value="P:snRNA transcription by RNA polymerase III"/>
    <property type="evidence" value="ECO:0007669"/>
    <property type="project" value="TreeGrafter"/>
</dbReference>
<evidence type="ECO:0000256" key="5">
    <source>
        <dbReference type="SAM" id="MobiDB-lite"/>
    </source>
</evidence>
<dbReference type="CDD" id="cd00167">
    <property type="entry name" value="SANT"/>
    <property type="match status" value="3"/>
</dbReference>
<feature type="compositionally biased region" description="Polar residues" evidence="5">
    <location>
        <begin position="234"/>
        <end position="247"/>
    </location>
</feature>
<dbReference type="SMART" id="SM00717">
    <property type="entry name" value="SANT"/>
    <property type="match status" value="3"/>
</dbReference>
<dbReference type="InterPro" id="IPR001005">
    <property type="entry name" value="SANT/Myb"/>
</dbReference>
<dbReference type="PROSITE" id="PS50090">
    <property type="entry name" value="MYB_LIKE"/>
    <property type="match status" value="3"/>
</dbReference>
<dbReference type="GO" id="GO:0000978">
    <property type="term" value="F:RNA polymerase II cis-regulatory region sequence-specific DNA binding"/>
    <property type="evidence" value="ECO:0007669"/>
    <property type="project" value="TreeGrafter"/>
</dbReference>
<reference evidence="8" key="1">
    <citation type="journal article" date="2023" name="Mol. Phylogenet. Evol.">
        <title>Genome-scale phylogeny and comparative genomics of the fungal order Sordariales.</title>
        <authorList>
            <person name="Hensen N."/>
            <person name="Bonometti L."/>
            <person name="Westerberg I."/>
            <person name="Brannstrom I.O."/>
            <person name="Guillou S."/>
            <person name="Cros-Aarteil S."/>
            <person name="Calhoun S."/>
            <person name="Haridas S."/>
            <person name="Kuo A."/>
            <person name="Mondo S."/>
            <person name="Pangilinan J."/>
            <person name="Riley R."/>
            <person name="LaButti K."/>
            <person name="Andreopoulos B."/>
            <person name="Lipzen A."/>
            <person name="Chen C."/>
            <person name="Yan M."/>
            <person name="Daum C."/>
            <person name="Ng V."/>
            <person name="Clum A."/>
            <person name="Steindorff A."/>
            <person name="Ohm R.A."/>
            <person name="Martin F."/>
            <person name="Silar P."/>
            <person name="Natvig D.O."/>
            <person name="Lalanne C."/>
            <person name="Gautier V."/>
            <person name="Ament-Velasquez S.L."/>
            <person name="Kruys A."/>
            <person name="Hutchinson M.I."/>
            <person name="Powell A.J."/>
            <person name="Barry K."/>
            <person name="Miller A.N."/>
            <person name="Grigoriev I.V."/>
            <person name="Debuchy R."/>
            <person name="Gladieux P."/>
            <person name="Hiltunen Thoren M."/>
            <person name="Johannesson H."/>
        </authorList>
    </citation>
    <scope>NUCLEOTIDE SEQUENCE</scope>
    <source>
        <strain evidence="8">PSN309</strain>
    </source>
</reference>
<dbReference type="InterPro" id="IPR051575">
    <property type="entry name" value="Myb-like_DNA-bd"/>
</dbReference>
<evidence type="ECO:0000259" key="7">
    <source>
        <dbReference type="PROSITE" id="PS51294"/>
    </source>
</evidence>
<comment type="caution">
    <text evidence="8">The sequence shown here is derived from an EMBL/GenBank/DDBJ whole genome shotgun (WGS) entry which is preliminary data.</text>
</comment>
<accession>A0AAN7AI15</accession>
<evidence type="ECO:0000313" key="8">
    <source>
        <dbReference type="EMBL" id="KAK4186757.1"/>
    </source>
</evidence>
<evidence type="ECO:0000259" key="6">
    <source>
        <dbReference type="PROSITE" id="PS50090"/>
    </source>
</evidence>
<protein>
    <submittedName>
        <fullName evidence="8">Uncharacterized protein</fullName>
    </submittedName>
</protein>
<dbReference type="GO" id="GO:0019185">
    <property type="term" value="C:snRNA-activating protein complex"/>
    <property type="evidence" value="ECO:0007669"/>
    <property type="project" value="TreeGrafter"/>
</dbReference>
<feature type="compositionally biased region" description="Acidic residues" evidence="5">
    <location>
        <begin position="180"/>
        <end position="194"/>
    </location>
</feature>
<feature type="domain" description="HTH myb-type" evidence="7">
    <location>
        <begin position="8"/>
        <end position="59"/>
    </location>
</feature>
<organism evidence="8 9">
    <name type="scientific">Podospora australis</name>
    <dbReference type="NCBI Taxonomy" id="1536484"/>
    <lineage>
        <taxon>Eukaryota</taxon>
        <taxon>Fungi</taxon>
        <taxon>Dikarya</taxon>
        <taxon>Ascomycota</taxon>
        <taxon>Pezizomycotina</taxon>
        <taxon>Sordariomycetes</taxon>
        <taxon>Sordariomycetidae</taxon>
        <taxon>Sordariales</taxon>
        <taxon>Podosporaceae</taxon>
        <taxon>Podospora</taxon>
    </lineage>
</organism>
<keyword evidence="9" id="KW-1185">Reference proteome</keyword>
<dbReference type="InterPro" id="IPR009057">
    <property type="entry name" value="Homeodomain-like_sf"/>
</dbReference>
<feature type="domain" description="Myb-like" evidence="6">
    <location>
        <begin position="67"/>
        <end position="114"/>
    </location>
</feature>
<keyword evidence="4" id="KW-0539">Nucleus</keyword>